<reference evidence="2" key="1">
    <citation type="journal article" date="2020" name="Int. J. Syst. Evol. Microbiol.">
        <title>Aquipluma nitroreducens gen. nov. sp. nov., a novel facultatively anaerobic bacterium isolated from a freshwater lake.</title>
        <authorList>
            <person name="Watanabe M."/>
            <person name="Kojima H."/>
            <person name="Fukui M."/>
        </authorList>
    </citation>
    <scope>NUCLEOTIDE SEQUENCE</scope>
    <source>
        <strain evidence="2">MeG22</strain>
    </source>
</reference>
<dbReference type="EMBL" id="AP018694">
    <property type="protein sequence ID" value="BBE20507.1"/>
    <property type="molecule type" value="Genomic_DNA"/>
</dbReference>
<proteinExistence type="predicted"/>
<dbReference type="AlphaFoldDB" id="A0A5K7SGF7"/>
<gene>
    <name evidence="2" type="ORF">AQPE_4700</name>
</gene>
<evidence type="ECO:0000256" key="1">
    <source>
        <dbReference type="SAM" id="MobiDB-lite"/>
    </source>
</evidence>
<evidence type="ECO:0000313" key="3">
    <source>
        <dbReference type="Proteomes" id="UP001193389"/>
    </source>
</evidence>
<feature type="region of interest" description="Disordered" evidence="1">
    <location>
        <begin position="1"/>
        <end position="43"/>
    </location>
</feature>
<protein>
    <submittedName>
        <fullName evidence="2">Uncharacterized protein</fullName>
    </submittedName>
</protein>
<name>A0A5K7SGF7_9BACT</name>
<evidence type="ECO:0000313" key="2">
    <source>
        <dbReference type="EMBL" id="BBE20507.1"/>
    </source>
</evidence>
<sequence length="43" mass="4791">MQDNEKAVQNFSLASGREACLQDDKNKGRRPIGRLPDFQSVGN</sequence>
<organism evidence="2 3">
    <name type="scientific">Aquipluma nitroreducens</name>
    <dbReference type="NCBI Taxonomy" id="2010828"/>
    <lineage>
        <taxon>Bacteria</taxon>
        <taxon>Pseudomonadati</taxon>
        <taxon>Bacteroidota</taxon>
        <taxon>Bacteroidia</taxon>
        <taxon>Marinilabiliales</taxon>
        <taxon>Prolixibacteraceae</taxon>
        <taxon>Aquipluma</taxon>
    </lineage>
</organism>
<accession>A0A5K7SGF7</accession>
<dbReference type="KEGG" id="anf:AQPE_4700"/>
<dbReference type="Proteomes" id="UP001193389">
    <property type="component" value="Chromosome"/>
</dbReference>
<keyword evidence="3" id="KW-1185">Reference proteome</keyword>